<dbReference type="GO" id="GO:0003735">
    <property type="term" value="F:structural constituent of ribosome"/>
    <property type="evidence" value="ECO:0007669"/>
    <property type="project" value="InterPro"/>
</dbReference>
<sequence length="106" mass="12278">MQTKIKKIEAEAMKEDIAGFRVGDTVAVHFSIREEKRKRAQIFEGVVLRRRGGKIRETFTVRKTSFGIGVERVFPLHSPLIEKIEVIKRGRVRRANLSYLRGKAKR</sequence>
<dbReference type="GO" id="GO:0022625">
    <property type="term" value="C:cytosolic large ribosomal subunit"/>
    <property type="evidence" value="ECO:0007669"/>
    <property type="project" value="TreeGrafter"/>
</dbReference>
<dbReference type="PIRSF" id="PIRSF002191">
    <property type="entry name" value="Ribosomal_L19"/>
    <property type="match status" value="1"/>
</dbReference>
<dbReference type="PANTHER" id="PTHR15680">
    <property type="entry name" value="RIBOSOMAL PROTEIN L19"/>
    <property type="match status" value="1"/>
</dbReference>
<keyword evidence="3 4" id="KW-0687">Ribonucleoprotein</keyword>
<comment type="caution">
    <text evidence="5">The sequence shown here is derived from an EMBL/GenBank/DDBJ whole genome shotgun (WGS) entry which is preliminary data.</text>
</comment>
<proteinExistence type="inferred from homology"/>
<dbReference type="InterPro" id="IPR038657">
    <property type="entry name" value="Ribosomal_bL19_sf"/>
</dbReference>
<dbReference type="Pfam" id="PF01245">
    <property type="entry name" value="Ribosomal_L19"/>
    <property type="match status" value="1"/>
</dbReference>
<dbReference type="PRINTS" id="PR00061">
    <property type="entry name" value="RIBOSOMALL19"/>
</dbReference>
<name>A0A523RWH2_UNCAE</name>
<dbReference type="InterPro" id="IPR008991">
    <property type="entry name" value="Translation_prot_SH3-like_sf"/>
</dbReference>
<protein>
    <recommendedName>
        <fullName evidence="4">50S ribosomal protein L19</fullName>
    </recommendedName>
</protein>
<dbReference type="PANTHER" id="PTHR15680:SF9">
    <property type="entry name" value="LARGE RIBOSOMAL SUBUNIT PROTEIN BL19M"/>
    <property type="match status" value="1"/>
</dbReference>
<dbReference type="EMBL" id="SOKJ01000244">
    <property type="protein sequence ID" value="TET10123.1"/>
    <property type="molecule type" value="Genomic_DNA"/>
</dbReference>
<accession>A0A523RWH2</accession>
<evidence type="ECO:0000313" key="6">
    <source>
        <dbReference type="Proteomes" id="UP000316360"/>
    </source>
</evidence>
<organism evidence="5 6">
    <name type="scientific">Aerophobetes bacterium</name>
    <dbReference type="NCBI Taxonomy" id="2030807"/>
    <lineage>
        <taxon>Bacteria</taxon>
        <taxon>Candidatus Aerophobota</taxon>
    </lineage>
</organism>
<reference evidence="5 6" key="1">
    <citation type="submission" date="2019-03" db="EMBL/GenBank/DDBJ databases">
        <title>Metabolic potential of uncultured bacteria and archaea associated with petroleum seepage in deep-sea sediments.</title>
        <authorList>
            <person name="Dong X."/>
            <person name="Hubert C."/>
        </authorList>
    </citation>
    <scope>NUCLEOTIDE SEQUENCE [LARGE SCALE GENOMIC DNA]</scope>
    <source>
        <strain evidence="5">E44_bin7</strain>
    </source>
</reference>
<evidence type="ECO:0000256" key="4">
    <source>
        <dbReference type="RuleBase" id="RU000559"/>
    </source>
</evidence>
<dbReference type="InterPro" id="IPR001857">
    <property type="entry name" value="Ribosomal_bL19"/>
</dbReference>
<evidence type="ECO:0000256" key="2">
    <source>
        <dbReference type="ARBA" id="ARBA00022980"/>
    </source>
</evidence>
<evidence type="ECO:0000256" key="3">
    <source>
        <dbReference type="ARBA" id="ARBA00023274"/>
    </source>
</evidence>
<dbReference type="GO" id="GO:0006412">
    <property type="term" value="P:translation"/>
    <property type="evidence" value="ECO:0007669"/>
    <property type="project" value="InterPro"/>
</dbReference>
<dbReference type="Proteomes" id="UP000316360">
    <property type="component" value="Unassembled WGS sequence"/>
</dbReference>
<dbReference type="NCBIfam" id="TIGR01024">
    <property type="entry name" value="rplS_bact"/>
    <property type="match status" value="1"/>
</dbReference>
<evidence type="ECO:0000313" key="5">
    <source>
        <dbReference type="EMBL" id="TET10123.1"/>
    </source>
</evidence>
<gene>
    <name evidence="5" type="ORF">E3J84_04395</name>
</gene>
<dbReference type="Gene3D" id="2.30.30.790">
    <property type="match status" value="1"/>
</dbReference>
<dbReference type="AlphaFoldDB" id="A0A523RWH2"/>
<comment type="function">
    <text evidence="4">This protein is located at the 30S-50S ribosomal subunit interface and may play a role in the structure and function of the aminoacyl-tRNA binding site.</text>
</comment>
<evidence type="ECO:0000256" key="1">
    <source>
        <dbReference type="ARBA" id="ARBA00005781"/>
    </source>
</evidence>
<keyword evidence="2 5" id="KW-0689">Ribosomal protein</keyword>
<dbReference type="SUPFAM" id="SSF50104">
    <property type="entry name" value="Translation proteins SH3-like domain"/>
    <property type="match status" value="1"/>
</dbReference>
<comment type="similarity">
    <text evidence="1 4">Belongs to the bacterial ribosomal protein bL19 family.</text>
</comment>